<dbReference type="Proteomes" id="UP000770717">
    <property type="component" value="Unassembled WGS sequence"/>
</dbReference>
<dbReference type="AlphaFoldDB" id="A0A8J6K9Z9"/>
<keyword evidence="1" id="KW-0732">Signal</keyword>
<evidence type="ECO:0000313" key="2">
    <source>
        <dbReference type="EMBL" id="KAG9486228.1"/>
    </source>
</evidence>
<accession>A0A8J6K9Z9</accession>
<feature type="chain" id="PRO_5035213556" description="Secreted protein" evidence="1">
    <location>
        <begin position="29"/>
        <end position="66"/>
    </location>
</feature>
<feature type="signal peptide" evidence="1">
    <location>
        <begin position="1"/>
        <end position="28"/>
    </location>
</feature>
<name>A0A8J6K9Z9_ELECQ</name>
<evidence type="ECO:0000313" key="3">
    <source>
        <dbReference type="Proteomes" id="UP000770717"/>
    </source>
</evidence>
<evidence type="ECO:0008006" key="4">
    <source>
        <dbReference type="Google" id="ProtNLM"/>
    </source>
</evidence>
<protein>
    <recommendedName>
        <fullName evidence="4">Secreted protein</fullName>
    </recommendedName>
</protein>
<sequence>MHLGVCFLGPNLLCCLSSMPLEVLIAWCAEIRCRLLIADPQDRPSVVDCLGFYVPGTADHCMHARS</sequence>
<dbReference type="EMBL" id="WNTK01000004">
    <property type="protein sequence ID" value="KAG9486228.1"/>
    <property type="molecule type" value="Genomic_DNA"/>
</dbReference>
<evidence type="ECO:0000256" key="1">
    <source>
        <dbReference type="SAM" id="SignalP"/>
    </source>
</evidence>
<gene>
    <name evidence="2" type="ORF">GDO78_009018</name>
</gene>
<keyword evidence="3" id="KW-1185">Reference proteome</keyword>
<proteinExistence type="predicted"/>
<organism evidence="2 3">
    <name type="scientific">Eleutherodactylus coqui</name>
    <name type="common">Puerto Rican coqui</name>
    <dbReference type="NCBI Taxonomy" id="57060"/>
    <lineage>
        <taxon>Eukaryota</taxon>
        <taxon>Metazoa</taxon>
        <taxon>Chordata</taxon>
        <taxon>Craniata</taxon>
        <taxon>Vertebrata</taxon>
        <taxon>Euteleostomi</taxon>
        <taxon>Amphibia</taxon>
        <taxon>Batrachia</taxon>
        <taxon>Anura</taxon>
        <taxon>Neobatrachia</taxon>
        <taxon>Hyloidea</taxon>
        <taxon>Eleutherodactylidae</taxon>
        <taxon>Eleutherodactylinae</taxon>
        <taxon>Eleutherodactylus</taxon>
        <taxon>Eleutherodactylus</taxon>
    </lineage>
</organism>
<comment type="caution">
    <text evidence="2">The sequence shown here is derived from an EMBL/GenBank/DDBJ whole genome shotgun (WGS) entry which is preliminary data.</text>
</comment>
<reference evidence="2" key="1">
    <citation type="thesis" date="2020" institute="ProQuest LLC" country="789 East Eisenhower Parkway, Ann Arbor, MI, USA">
        <title>Comparative Genomics and Chromosome Evolution.</title>
        <authorList>
            <person name="Mudd A.B."/>
        </authorList>
    </citation>
    <scope>NUCLEOTIDE SEQUENCE</scope>
    <source>
        <strain evidence="2">HN-11 Male</strain>
        <tissue evidence="2">Kidney and liver</tissue>
    </source>
</reference>